<comment type="caution">
    <text evidence="2">The sequence shown here is derived from an EMBL/GenBank/DDBJ whole genome shotgun (WGS) entry which is preliminary data.</text>
</comment>
<dbReference type="OrthoDB" id="6450827at2"/>
<accession>A0A428CR68</accession>
<organism evidence="2 3">
    <name type="scientific">Streptococcus mitis</name>
    <dbReference type="NCBI Taxonomy" id="28037"/>
    <lineage>
        <taxon>Bacteria</taxon>
        <taxon>Bacillati</taxon>
        <taxon>Bacillota</taxon>
        <taxon>Bacilli</taxon>
        <taxon>Lactobacillales</taxon>
        <taxon>Streptococcaceae</taxon>
        <taxon>Streptococcus</taxon>
        <taxon>Streptococcus mitis group</taxon>
    </lineage>
</organism>
<sequence>MITEKDYRYIADDVYKVDALKVNRPYSKDDLVGNDRFKVITNPIDNTSNGMQAMAVAPVDKNGNVDYSHVVIAYAGTNKDDIKDLETDAQSLGLGRDKLQFRSGLNSAKVVDSQFVTALNYAKEVEEEVRQKHHSAKITTAGHSLGESLAMYVALKRGYANVGYNGPDIHNLISKEEIKYMQEHPEQFRNYRHKYDVIGNITGNTTQTAIYPYIYPAKDNWGDKLEYHNLSQWKFDENGQLVDLDGKRITNLKVTALAEATAGMYRYQKIKSYLSADGLSSKEEIYLDSLQGMALGEGMANAARAGADDIKHLQEEVVSKVQDLWNQLDFSSFRYLSYDEVLSTFASVGVTYDTIVGSVEQDFEQVNQKAEKLATEFASLNQQIIQVIENKLATDKELAGEFRKWNSRI</sequence>
<evidence type="ECO:0000313" key="3">
    <source>
        <dbReference type="Proteomes" id="UP000278970"/>
    </source>
</evidence>
<dbReference type="Proteomes" id="UP000278970">
    <property type="component" value="Unassembled WGS sequence"/>
</dbReference>
<evidence type="ECO:0000313" key="2">
    <source>
        <dbReference type="EMBL" id="RSI81850.1"/>
    </source>
</evidence>
<name>A0A428CR68_STRMT</name>
<dbReference type="Gene3D" id="3.40.50.1820">
    <property type="entry name" value="alpha/beta hydrolase"/>
    <property type="match status" value="1"/>
</dbReference>
<feature type="coiled-coil region" evidence="1">
    <location>
        <begin position="356"/>
        <end position="383"/>
    </location>
</feature>
<reference evidence="2 3" key="1">
    <citation type="submission" date="2018-11" db="EMBL/GenBank/DDBJ databases">
        <title>Species Designations Belie Phenotypic and Genotypic Heterogeneity in Oral Streptococci.</title>
        <authorList>
            <person name="Velsko I."/>
        </authorList>
    </citation>
    <scope>NUCLEOTIDE SEQUENCE [LARGE SCALE GENOMIC DNA]</scope>
    <source>
        <strain evidence="2 3">BCA11</strain>
    </source>
</reference>
<gene>
    <name evidence="2" type="ORF">D8854_06820</name>
</gene>
<evidence type="ECO:0000256" key="1">
    <source>
        <dbReference type="SAM" id="Coils"/>
    </source>
</evidence>
<dbReference type="SUPFAM" id="SSF53474">
    <property type="entry name" value="alpha/beta-Hydrolases"/>
    <property type="match status" value="1"/>
</dbReference>
<dbReference type="AlphaFoldDB" id="A0A428CR68"/>
<dbReference type="RefSeq" id="WP_125450311.1">
    <property type="nucleotide sequence ID" value="NZ_RJNS01000003.1"/>
</dbReference>
<evidence type="ECO:0008006" key="4">
    <source>
        <dbReference type="Google" id="ProtNLM"/>
    </source>
</evidence>
<dbReference type="InterPro" id="IPR029058">
    <property type="entry name" value="AB_hydrolase_fold"/>
</dbReference>
<dbReference type="EMBL" id="RJNS01000003">
    <property type="protein sequence ID" value="RSI81850.1"/>
    <property type="molecule type" value="Genomic_DNA"/>
</dbReference>
<proteinExistence type="predicted"/>
<keyword evidence="1" id="KW-0175">Coiled coil</keyword>
<protein>
    <recommendedName>
        <fullName evidence="4">Triacylglycerol lipase</fullName>
    </recommendedName>
</protein>